<reference evidence="2" key="1">
    <citation type="submission" date="2022-07" db="EMBL/GenBank/DDBJ databases">
        <title>Characterization of the Novel Bacterium Alteromonas immobilis LMIT006 and Alteromonas gregis LMIT007.</title>
        <authorList>
            <person name="Lin X."/>
        </authorList>
    </citation>
    <scope>NUCLEOTIDE SEQUENCE</scope>
    <source>
        <strain evidence="2">LMIT007</strain>
    </source>
</reference>
<gene>
    <name evidence="2" type="ORF">NLF92_03090</name>
</gene>
<dbReference type="InterPro" id="IPR021932">
    <property type="entry name" value="DUF3545"/>
</dbReference>
<dbReference type="Pfam" id="PF12065">
    <property type="entry name" value="DUF3545"/>
    <property type="match status" value="1"/>
</dbReference>
<proteinExistence type="predicted"/>
<evidence type="ECO:0000313" key="2">
    <source>
        <dbReference type="EMBL" id="MCP3427928.1"/>
    </source>
</evidence>
<sequence length="54" mass="6291">MEESITLETPAPNKAKRKSKNGKWREIEAIKEKSRLAKELGAYDFNFDFSDEDK</sequence>
<evidence type="ECO:0000256" key="1">
    <source>
        <dbReference type="SAM" id="MobiDB-lite"/>
    </source>
</evidence>
<dbReference type="AlphaFoldDB" id="A0AA42BKM1"/>
<name>A0AA42BKM1_9ALTE</name>
<protein>
    <submittedName>
        <fullName evidence="2">DUF3545 family protein</fullName>
    </submittedName>
</protein>
<dbReference type="EMBL" id="JANATA010000003">
    <property type="protein sequence ID" value="MCP3427928.1"/>
    <property type="molecule type" value="Genomic_DNA"/>
</dbReference>
<keyword evidence="3" id="KW-1185">Reference proteome</keyword>
<feature type="region of interest" description="Disordered" evidence="1">
    <location>
        <begin position="1"/>
        <end position="21"/>
    </location>
</feature>
<dbReference type="RefSeq" id="WP_254098770.1">
    <property type="nucleotide sequence ID" value="NZ_JANATA010000003.1"/>
</dbReference>
<accession>A0AA42BKM1</accession>
<dbReference type="Proteomes" id="UP001165413">
    <property type="component" value="Unassembled WGS sequence"/>
</dbReference>
<comment type="caution">
    <text evidence="2">The sequence shown here is derived from an EMBL/GenBank/DDBJ whole genome shotgun (WGS) entry which is preliminary data.</text>
</comment>
<organism evidence="2 3">
    <name type="scientific">Opacimonas viscosa</name>
    <dbReference type="NCBI Taxonomy" id="2961944"/>
    <lineage>
        <taxon>Bacteria</taxon>
        <taxon>Pseudomonadati</taxon>
        <taxon>Pseudomonadota</taxon>
        <taxon>Gammaproteobacteria</taxon>
        <taxon>Alteromonadales</taxon>
        <taxon>Alteromonadaceae</taxon>
        <taxon>Opacimonas</taxon>
    </lineage>
</organism>
<evidence type="ECO:0000313" key="3">
    <source>
        <dbReference type="Proteomes" id="UP001165413"/>
    </source>
</evidence>